<name>A0A5Q0BJ83_9GAMM</name>
<protein>
    <recommendedName>
        <fullName evidence="2">hydroxymethylpyrimidine kinase</fullName>
        <ecNumber evidence="2">2.7.1.49</ecNumber>
    </recommendedName>
</protein>
<dbReference type="GO" id="GO:0008972">
    <property type="term" value="F:phosphomethylpyrimidine kinase activity"/>
    <property type="evidence" value="ECO:0007669"/>
    <property type="project" value="InterPro"/>
</dbReference>
<evidence type="ECO:0000259" key="3">
    <source>
        <dbReference type="Pfam" id="PF08543"/>
    </source>
</evidence>
<dbReference type="AlphaFoldDB" id="A0A5Q0BJ83"/>
<dbReference type="InterPro" id="IPR029056">
    <property type="entry name" value="Ribokinase-like"/>
</dbReference>
<evidence type="ECO:0000256" key="1">
    <source>
        <dbReference type="ARBA" id="ARBA00004948"/>
    </source>
</evidence>
<comment type="pathway">
    <text evidence="1">Cofactor biosynthesis; thiamine diphosphate biosynthesis.</text>
</comment>
<dbReference type="Proteomes" id="UP000325755">
    <property type="component" value="Chromosome"/>
</dbReference>
<accession>A0A5Q0BJ83</accession>
<evidence type="ECO:0000256" key="2">
    <source>
        <dbReference type="ARBA" id="ARBA00012135"/>
    </source>
</evidence>
<reference evidence="4 5" key="1">
    <citation type="submission" date="2019-09" db="EMBL/GenBank/DDBJ databases">
        <title>Ecophysiology of the spiral-shaped methanotroph Methylospira mobilis as revealed by the complete genome sequence.</title>
        <authorList>
            <person name="Oshkin I.Y."/>
            <person name="Dedysh S.N."/>
            <person name="Miroshnikov K."/>
            <person name="Danilova O.V."/>
            <person name="Hakobyan A."/>
            <person name="Liesack W."/>
        </authorList>
    </citation>
    <scope>NUCLEOTIDE SEQUENCE [LARGE SCALE GENOMIC DNA]</scope>
    <source>
        <strain evidence="4 5">Shm1</strain>
    </source>
</reference>
<keyword evidence="5" id="KW-1185">Reference proteome</keyword>
<dbReference type="KEGG" id="mmob:F6R98_15560"/>
<dbReference type="EMBL" id="CP044205">
    <property type="protein sequence ID" value="QFY43870.1"/>
    <property type="molecule type" value="Genomic_DNA"/>
</dbReference>
<evidence type="ECO:0000313" key="5">
    <source>
        <dbReference type="Proteomes" id="UP000325755"/>
    </source>
</evidence>
<dbReference type="SUPFAM" id="SSF53613">
    <property type="entry name" value="Ribokinase-like"/>
    <property type="match status" value="1"/>
</dbReference>
<dbReference type="PANTHER" id="PTHR20858">
    <property type="entry name" value="PHOSPHOMETHYLPYRIMIDINE KINASE"/>
    <property type="match status" value="1"/>
</dbReference>
<gene>
    <name evidence="4" type="ORF">F6R98_15560</name>
</gene>
<evidence type="ECO:0000313" key="4">
    <source>
        <dbReference type="EMBL" id="QFY43870.1"/>
    </source>
</evidence>
<organism evidence="4 5">
    <name type="scientific">Candidatus Methylospira mobilis</name>
    <dbReference type="NCBI Taxonomy" id="1808979"/>
    <lineage>
        <taxon>Bacteria</taxon>
        <taxon>Pseudomonadati</taxon>
        <taxon>Pseudomonadota</taxon>
        <taxon>Gammaproteobacteria</taxon>
        <taxon>Methylococcales</taxon>
        <taxon>Methylococcaceae</taxon>
        <taxon>Candidatus Methylospira</taxon>
    </lineage>
</organism>
<feature type="domain" description="Pyridoxamine kinase/Phosphomethylpyrimidine kinase" evidence="3">
    <location>
        <begin position="17"/>
        <end position="259"/>
    </location>
</feature>
<dbReference type="Pfam" id="PF08543">
    <property type="entry name" value="Phos_pyr_kin"/>
    <property type="match status" value="1"/>
</dbReference>
<dbReference type="InterPro" id="IPR004399">
    <property type="entry name" value="HMP/HMP-P_kinase_dom"/>
</dbReference>
<dbReference type="OrthoDB" id="9810880at2"/>
<dbReference type="Gene3D" id="3.40.1190.20">
    <property type="match status" value="1"/>
</dbReference>
<dbReference type="FunCoup" id="A0A5Q0BJ83">
    <property type="interactions" value="507"/>
</dbReference>
<dbReference type="InterPro" id="IPR013749">
    <property type="entry name" value="PM/HMP-P_kinase-1"/>
</dbReference>
<sequence length="270" mass="28419">MPLSAPRPIVLCFSGHDPVGGAGVQADIETISRLGCHACTVITALTVQDSADVHSILPLDTTLFLQQARCVIADMHPDAVKIGLLGSADMAASVASLLRELPEIPVVLDPVLAAGGGYELAGETLQNTLVEQLLPLTTVLTPNTYEAARLSGLTGKAPDSNACAARLLAHGCRHVLITGTHAPTNAVINRLYSSARTDNEHTAWRWDRLPHSYHGSGCTLAAAIAAGLATGLDAEAACEQAQDYTWRALSCGYRPGQGQHLPNRIGKIKR</sequence>
<dbReference type="GO" id="GO:0009228">
    <property type="term" value="P:thiamine biosynthetic process"/>
    <property type="evidence" value="ECO:0007669"/>
    <property type="project" value="InterPro"/>
</dbReference>
<keyword evidence="4" id="KW-0418">Kinase</keyword>
<dbReference type="InParanoid" id="A0A5Q0BJ83"/>
<dbReference type="GO" id="GO:0009229">
    <property type="term" value="P:thiamine diphosphate biosynthetic process"/>
    <property type="evidence" value="ECO:0007669"/>
    <property type="project" value="UniProtKB-UniPathway"/>
</dbReference>
<dbReference type="GO" id="GO:0005829">
    <property type="term" value="C:cytosol"/>
    <property type="evidence" value="ECO:0007669"/>
    <property type="project" value="TreeGrafter"/>
</dbReference>
<dbReference type="PANTHER" id="PTHR20858:SF17">
    <property type="entry name" value="HYDROXYMETHYLPYRIMIDINE_PHOSPHOMETHYLPYRIMIDINE KINASE THI20-RELATED"/>
    <property type="match status" value="1"/>
</dbReference>
<dbReference type="CDD" id="cd01169">
    <property type="entry name" value="HMPP_kinase"/>
    <property type="match status" value="1"/>
</dbReference>
<dbReference type="RefSeq" id="WP_153249847.1">
    <property type="nucleotide sequence ID" value="NZ_CP044205.1"/>
</dbReference>
<keyword evidence="4" id="KW-0808">Transferase</keyword>
<dbReference type="GO" id="GO:0008902">
    <property type="term" value="F:hydroxymethylpyrimidine kinase activity"/>
    <property type="evidence" value="ECO:0007669"/>
    <property type="project" value="UniProtKB-EC"/>
</dbReference>
<proteinExistence type="predicted"/>
<dbReference type="EC" id="2.7.1.49" evidence="2"/>
<dbReference type="UniPathway" id="UPA00060">
    <property type="reaction ID" value="UER00138"/>
</dbReference>